<evidence type="ECO:0000256" key="3">
    <source>
        <dbReference type="ARBA" id="ARBA00022679"/>
    </source>
</evidence>
<dbReference type="SUPFAM" id="SSF48439">
    <property type="entry name" value="Protein prenylyltransferase"/>
    <property type="match status" value="1"/>
</dbReference>
<evidence type="ECO:0000256" key="1">
    <source>
        <dbReference type="ARBA" id="ARBA00006734"/>
    </source>
</evidence>
<organism evidence="5 7">
    <name type="scientific">Didymodactylos carnosus</name>
    <dbReference type="NCBI Taxonomy" id="1234261"/>
    <lineage>
        <taxon>Eukaryota</taxon>
        <taxon>Metazoa</taxon>
        <taxon>Spiralia</taxon>
        <taxon>Gnathifera</taxon>
        <taxon>Rotifera</taxon>
        <taxon>Eurotatoria</taxon>
        <taxon>Bdelloidea</taxon>
        <taxon>Philodinida</taxon>
        <taxon>Philodinidae</taxon>
        <taxon>Didymodactylos</taxon>
    </lineage>
</organism>
<dbReference type="Proteomes" id="UP000681722">
    <property type="component" value="Unassembled WGS sequence"/>
</dbReference>
<comment type="similarity">
    <text evidence="1">Belongs to the protein prenyltransferase subunit alpha family.</text>
</comment>
<dbReference type="EMBL" id="CAJOBC010000701">
    <property type="protein sequence ID" value="CAF3616428.1"/>
    <property type="molecule type" value="Genomic_DNA"/>
</dbReference>
<dbReference type="InterPro" id="IPR002088">
    <property type="entry name" value="Prenyl_trans_a"/>
</dbReference>
<keyword evidence="2" id="KW-0637">Prenyltransferase</keyword>
<dbReference type="PANTHER" id="PTHR11129:SF3">
    <property type="entry name" value="PROTEIN PRENYLTRANSFERASE ALPHA SUBUNIT REPEAT-CONTAINING PROTEIN 1"/>
    <property type="match status" value="1"/>
</dbReference>
<dbReference type="OrthoDB" id="5358702at2759"/>
<evidence type="ECO:0000256" key="2">
    <source>
        <dbReference type="ARBA" id="ARBA00022602"/>
    </source>
</evidence>
<keyword evidence="7" id="KW-1185">Reference proteome</keyword>
<dbReference type="EMBL" id="CAJNOQ010000701">
    <property type="protein sequence ID" value="CAF0829399.1"/>
    <property type="molecule type" value="Genomic_DNA"/>
</dbReference>
<evidence type="ECO:0000313" key="7">
    <source>
        <dbReference type="Proteomes" id="UP000663829"/>
    </source>
</evidence>
<gene>
    <name evidence="5" type="ORF">GPM918_LOCUS4973</name>
    <name evidence="6" type="ORF">SRO942_LOCUS4974</name>
</gene>
<reference evidence="5" key="1">
    <citation type="submission" date="2021-02" db="EMBL/GenBank/DDBJ databases">
        <authorList>
            <person name="Nowell W R."/>
        </authorList>
    </citation>
    <scope>NUCLEOTIDE SEQUENCE</scope>
</reference>
<dbReference type="GO" id="GO:0008318">
    <property type="term" value="F:protein prenyltransferase activity"/>
    <property type="evidence" value="ECO:0007669"/>
    <property type="project" value="InterPro"/>
</dbReference>
<accession>A0A813UHA2</accession>
<dbReference type="GO" id="GO:0005737">
    <property type="term" value="C:cytoplasm"/>
    <property type="evidence" value="ECO:0007669"/>
    <property type="project" value="TreeGrafter"/>
</dbReference>
<dbReference type="Gene3D" id="1.25.40.120">
    <property type="entry name" value="Protein prenylyltransferase"/>
    <property type="match status" value="1"/>
</dbReference>
<proteinExistence type="inferred from homology"/>
<dbReference type="AlphaFoldDB" id="A0A813UHA2"/>
<evidence type="ECO:0008006" key="8">
    <source>
        <dbReference type="Google" id="ProtNLM"/>
    </source>
</evidence>
<dbReference type="Pfam" id="PF01239">
    <property type="entry name" value="PPTA"/>
    <property type="match status" value="3"/>
</dbReference>
<dbReference type="Proteomes" id="UP000663829">
    <property type="component" value="Unassembled WGS sequence"/>
</dbReference>
<evidence type="ECO:0000313" key="6">
    <source>
        <dbReference type="EMBL" id="CAF3616428.1"/>
    </source>
</evidence>
<protein>
    <recommendedName>
        <fullName evidence="8">Protein prenyltransferase alpha subunit</fullName>
    </recommendedName>
</protein>
<evidence type="ECO:0000256" key="4">
    <source>
        <dbReference type="ARBA" id="ARBA00022737"/>
    </source>
</evidence>
<comment type="caution">
    <text evidence="5">The sequence shown here is derived from an EMBL/GenBank/DDBJ whole genome shotgun (WGS) entry which is preliminary data.</text>
</comment>
<evidence type="ECO:0000313" key="5">
    <source>
        <dbReference type="EMBL" id="CAF0829399.1"/>
    </source>
</evidence>
<keyword evidence="4" id="KW-0677">Repeat</keyword>
<dbReference type="PROSITE" id="PS51147">
    <property type="entry name" value="PFTA"/>
    <property type="match status" value="1"/>
</dbReference>
<keyword evidence="3" id="KW-0808">Transferase</keyword>
<sequence>MENWPLISLLSSCLEQCEQYEILPLSSKIYLNSINTENLDEINNNDKHVYCTCEEEKYLCLNSYEMKSVVNDCYKIIFFNQLKDNLIIMEKTTRVLLCYLSECLTCWNIRKRLLLINNNKVKSELQLTQFILQMYPKSEQIFRHRRWIFKKFSTLLVSLFWTTNIKEDELILCDKTAEKHRLNYASWQHRRWFINYCKENNFNLYENELIRNQTWLEINISDYSGYSYRTYLVATIMQSNDKKYVKELLFKEWKLNETQLEYYIDRESLWIYRRVILLLLIQYIKLFEYDKEYICTLLKNELKLLDQYIEKFKTNIFIKKYQSLLTILLDDSNFRINNKIFSLLYTV</sequence>
<dbReference type="PANTHER" id="PTHR11129">
    <property type="entry name" value="PROTEIN FARNESYLTRANSFERASE ALPHA SUBUNIT/RAB GERANYLGERANYL TRANSFERASE ALPHA SUBUNIT"/>
    <property type="match status" value="1"/>
</dbReference>
<name>A0A813UHA2_9BILA</name>